<dbReference type="InterPro" id="IPR009288">
    <property type="entry name" value="AIG2-like_dom"/>
</dbReference>
<dbReference type="InterPro" id="IPR045038">
    <property type="entry name" value="AIG2-like"/>
</dbReference>
<evidence type="ECO:0000256" key="3">
    <source>
        <dbReference type="ARBA" id="ARBA00030602"/>
    </source>
</evidence>
<keyword evidence="2" id="KW-0808">Transferase</keyword>
<evidence type="ECO:0000256" key="2">
    <source>
        <dbReference type="ARBA" id="ARBA00022679"/>
    </source>
</evidence>
<dbReference type="GO" id="GO:0016740">
    <property type="term" value="F:transferase activity"/>
    <property type="evidence" value="ECO:0007669"/>
    <property type="project" value="UniProtKB-KW"/>
</dbReference>
<dbReference type="Gene3D" id="3.10.490.10">
    <property type="entry name" value="Gamma-glutamyl cyclotransferase-like"/>
    <property type="match status" value="1"/>
</dbReference>
<name>M1V6I5_CYAM1</name>
<dbReference type="AlphaFoldDB" id="M1V6I5"/>
<dbReference type="InterPro" id="IPR013024">
    <property type="entry name" value="GGCT-like"/>
</dbReference>
<evidence type="ECO:0000256" key="1">
    <source>
        <dbReference type="ARBA" id="ARBA00008861"/>
    </source>
</evidence>
<dbReference type="GeneID" id="16992399"/>
<evidence type="ECO:0000259" key="5">
    <source>
        <dbReference type="Pfam" id="PF06094"/>
    </source>
</evidence>
<dbReference type="CDD" id="cd06661">
    <property type="entry name" value="GGCT_like"/>
    <property type="match status" value="1"/>
</dbReference>
<feature type="domain" description="Gamma-glutamylcyclotransferase AIG2-like" evidence="5">
    <location>
        <begin position="633"/>
        <end position="752"/>
    </location>
</feature>
<evidence type="ECO:0000256" key="4">
    <source>
        <dbReference type="SAM" id="MobiDB-lite"/>
    </source>
</evidence>
<evidence type="ECO:0000313" key="6">
    <source>
        <dbReference type="EMBL" id="BAM78964.1"/>
    </source>
</evidence>
<dbReference type="RefSeq" id="XP_005535250.1">
    <property type="nucleotide sequence ID" value="XM_005535193.1"/>
</dbReference>
<comment type="similarity">
    <text evidence="1">Belongs to the gamma-glutamylcyclotransferase family.</text>
</comment>
<dbReference type="PANTHER" id="PTHR31544">
    <property type="entry name" value="AIG2-LIKE PROTEIN D"/>
    <property type="match status" value="1"/>
</dbReference>
<dbReference type="InterPro" id="IPR036568">
    <property type="entry name" value="GGCT-like_sf"/>
</dbReference>
<organism evidence="6 7">
    <name type="scientific">Cyanidioschyzon merolae (strain NIES-3377 / 10D)</name>
    <name type="common">Unicellular red alga</name>
    <dbReference type="NCBI Taxonomy" id="280699"/>
    <lineage>
        <taxon>Eukaryota</taxon>
        <taxon>Rhodophyta</taxon>
        <taxon>Bangiophyceae</taxon>
        <taxon>Cyanidiales</taxon>
        <taxon>Cyanidiaceae</taxon>
        <taxon>Cyanidioschyzon</taxon>
    </lineage>
</organism>
<protein>
    <recommendedName>
        <fullName evidence="3">Putative gamma-glutamylcyclotransferase</fullName>
    </recommendedName>
</protein>
<dbReference type="EMBL" id="AP006485">
    <property type="protein sequence ID" value="BAM78964.1"/>
    <property type="molecule type" value="Genomic_DNA"/>
</dbReference>
<gene>
    <name evidence="6" type="ORF">CYME_CMC017C</name>
</gene>
<proteinExistence type="inferred from homology"/>
<dbReference type="Proteomes" id="UP000007014">
    <property type="component" value="Chromosome 3"/>
</dbReference>
<dbReference type="OrthoDB" id="1044435at2759"/>
<reference evidence="6 7" key="1">
    <citation type="journal article" date="2004" name="Nature">
        <title>Genome sequence of the ultrasmall unicellular red alga Cyanidioschyzon merolae 10D.</title>
        <authorList>
            <person name="Matsuzaki M."/>
            <person name="Misumi O."/>
            <person name="Shin-i T."/>
            <person name="Maruyama S."/>
            <person name="Takahara M."/>
            <person name="Miyagishima S."/>
            <person name="Mori T."/>
            <person name="Nishida K."/>
            <person name="Yagisawa F."/>
            <person name="Nishida K."/>
            <person name="Yoshida Y."/>
            <person name="Nishimura Y."/>
            <person name="Nakao S."/>
            <person name="Kobayashi T."/>
            <person name="Momoyama Y."/>
            <person name="Higashiyama T."/>
            <person name="Minoda A."/>
            <person name="Sano M."/>
            <person name="Nomoto H."/>
            <person name="Oishi K."/>
            <person name="Hayashi H."/>
            <person name="Ohta F."/>
            <person name="Nishizaka S."/>
            <person name="Haga S."/>
            <person name="Miura S."/>
            <person name="Morishita T."/>
            <person name="Kabeya Y."/>
            <person name="Terasawa K."/>
            <person name="Suzuki Y."/>
            <person name="Ishii Y."/>
            <person name="Asakawa S."/>
            <person name="Takano H."/>
            <person name="Ohta N."/>
            <person name="Kuroiwa H."/>
            <person name="Tanaka K."/>
            <person name="Shimizu N."/>
            <person name="Sugano S."/>
            <person name="Sato N."/>
            <person name="Nozaki H."/>
            <person name="Ogasawara N."/>
            <person name="Kohara Y."/>
            <person name="Kuroiwa T."/>
        </authorList>
    </citation>
    <scope>NUCLEOTIDE SEQUENCE [LARGE SCALE GENOMIC DNA]</scope>
    <source>
        <strain evidence="6 7">10D</strain>
    </source>
</reference>
<feature type="compositionally biased region" description="Basic and acidic residues" evidence="4">
    <location>
        <begin position="228"/>
        <end position="247"/>
    </location>
</feature>
<dbReference type="SUPFAM" id="SSF53335">
    <property type="entry name" value="S-adenosyl-L-methionine-dependent methyltransferases"/>
    <property type="match status" value="1"/>
</dbReference>
<reference evidence="6 7" key="2">
    <citation type="journal article" date="2007" name="BMC Biol.">
        <title>A 100%-complete sequence reveals unusually simple genomic features in the hot-spring red alga Cyanidioschyzon merolae.</title>
        <authorList>
            <person name="Nozaki H."/>
            <person name="Takano H."/>
            <person name="Misumi O."/>
            <person name="Terasawa K."/>
            <person name="Matsuzaki M."/>
            <person name="Maruyama S."/>
            <person name="Nishida K."/>
            <person name="Yagisawa F."/>
            <person name="Yoshida Y."/>
            <person name="Fujiwara T."/>
            <person name="Takio S."/>
            <person name="Tamura K."/>
            <person name="Chung S.J."/>
            <person name="Nakamura S."/>
            <person name="Kuroiwa H."/>
            <person name="Tanaka K."/>
            <person name="Sato N."/>
            <person name="Kuroiwa T."/>
        </authorList>
    </citation>
    <scope>NUCLEOTIDE SEQUENCE [LARGE SCALE GENOMIC DNA]</scope>
    <source>
        <strain evidence="6 7">10D</strain>
    </source>
</reference>
<dbReference type="PANTHER" id="PTHR31544:SF2">
    <property type="entry name" value="AIG2-LIKE PROTEIN D"/>
    <property type="match status" value="1"/>
</dbReference>
<sequence length="782" mass="85246">MTASEDERAPLDWSLDYVRYLEAKERIDDRAIHCELWERFTGFLHSQLSQGQAAATRLEPLRIIDVGAGIGSLLFRLLASWEHAEALEQVRTYRRGVEYWAVDLKSQLLRALLQRLQSVAASNENPWQLERYHLETNVVDHSNDDELHQCLSGFDLHRAADRDQRPACSQAIRAAATGQATRAESPAPVMDMKTPLEPGPKTQQTVVVVGGGGGGGAQKATATAASLEHTRQHRAGETTGDDTRHVAEPQIGPGAASVETRRFEDSDMPAGTPTTDPQTHHASCLGSAKLVLKASSTGFYLNVHCYQGDAETFCTQHPGTAEVLWASSFFDLLLNEAAAGSASNLAYARLRAAMPRLLATLKPYGVFYFPLHYDGMTYWLPNFDPSSAAYEAEQQVLAAFHRSLNPDCTGFCGQALLDVIQDAAIPAPAACDCTFGYVTAGEVSADEPALSSAGVSPQRVPRSTQQTLASDSLCAIRSGAYVQTAAGQRLAGPHAAMRPMVTGLAPSTWCVQPFAGLGVYLPSTDAYFLECILKLIGGAAWSSACTASERARIERWYQQRREQLQQRLLTYVAHNIDLLGIVIPARIQTRAVARGPVLHSPTVCDSSMAPVLMGMTARARVPAFAKSIEPVGVFSYGTLQSPRVLQTILGRIPRSVAAVLNGYRVHGVRDESYPAVAKSAPENAPHEAVPGVLLLELTAADHALLDAYEGPQYQKLVEEVQILPLGMRLRAFVYVWKSSTDNLVALPNQHWDLDAWTRTHEQSFCQECSEWIRTFKSANAAE</sequence>
<dbReference type="SUPFAM" id="SSF110857">
    <property type="entry name" value="Gamma-glutamyl cyclotransferase-like"/>
    <property type="match status" value="1"/>
</dbReference>
<accession>M1V6I5</accession>
<dbReference type="InterPro" id="IPR029063">
    <property type="entry name" value="SAM-dependent_MTases_sf"/>
</dbReference>
<feature type="region of interest" description="Disordered" evidence="4">
    <location>
        <begin position="212"/>
        <end position="249"/>
    </location>
</feature>
<evidence type="ECO:0000313" key="7">
    <source>
        <dbReference type="Proteomes" id="UP000007014"/>
    </source>
</evidence>
<keyword evidence="7" id="KW-1185">Reference proteome</keyword>
<dbReference type="KEGG" id="cme:CYME_CMC017C"/>
<dbReference type="Pfam" id="PF06094">
    <property type="entry name" value="GGACT"/>
    <property type="match status" value="1"/>
</dbReference>